<keyword evidence="3" id="KW-1185">Reference proteome</keyword>
<reference evidence="3" key="1">
    <citation type="journal article" date="2019" name="Int. J. Syst. Evol. Microbiol.">
        <title>The Global Catalogue of Microorganisms (GCM) 10K type strain sequencing project: providing services to taxonomists for standard genome sequencing and annotation.</title>
        <authorList>
            <consortium name="The Broad Institute Genomics Platform"/>
            <consortium name="The Broad Institute Genome Sequencing Center for Infectious Disease"/>
            <person name="Wu L."/>
            <person name="Ma J."/>
        </authorList>
    </citation>
    <scope>NUCLEOTIDE SEQUENCE [LARGE SCALE GENOMIC DNA]</scope>
    <source>
        <strain evidence="3">CCUG 54522</strain>
    </source>
</reference>
<gene>
    <name evidence="2" type="ORF">ACFPYL_07695</name>
</gene>
<protein>
    <submittedName>
        <fullName evidence="2">Uncharacterized protein</fullName>
    </submittedName>
</protein>
<name>A0ABW1LIL0_9ACTN</name>
<organism evidence="2 3">
    <name type="scientific">Nocardioides hankookensis</name>
    <dbReference type="NCBI Taxonomy" id="443157"/>
    <lineage>
        <taxon>Bacteria</taxon>
        <taxon>Bacillati</taxon>
        <taxon>Actinomycetota</taxon>
        <taxon>Actinomycetes</taxon>
        <taxon>Propionibacteriales</taxon>
        <taxon>Nocardioidaceae</taxon>
        <taxon>Nocardioides</taxon>
    </lineage>
</organism>
<comment type="caution">
    <text evidence="2">The sequence shown here is derived from an EMBL/GenBank/DDBJ whole genome shotgun (WGS) entry which is preliminary data.</text>
</comment>
<dbReference type="InterPro" id="IPR011047">
    <property type="entry name" value="Quinoprotein_ADH-like_sf"/>
</dbReference>
<feature type="chain" id="PRO_5046321563" evidence="1">
    <location>
        <begin position="30"/>
        <end position="388"/>
    </location>
</feature>
<feature type="signal peptide" evidence="1">
    <location>
        <begin position="1"/>
        <end position="29"/>
    </location>
</feature>
<evidence type="ECO:0000313" key="3">
    <source>
        <dbReference type="Proteomes" id="UP001596135"/>
    </source>
</evidence>
<accession>A0ABW1LIL0</accession>
<dbReference type="Proteomes" id="UP001596135">
    <property type="component" value="Unassembled WGS sequence"/>
</dbReference>
<sequence length="388" mass="41909">MTLRLGTRTVIAAVAAALTVGLVSAPSSAGSPPGARIRPADLPMGAAPRSAWYVGQDKLIHLPGGDTVALPDKVGDATTLDDVWRVHEGWLAAYSEDVSGDESQPPDTIAIVGDDGRVQDLGTGIGYPAMVAEGGRWFVTSGTRYDQGRKALSTDLKQVRVTDGRMLAKRTFVDAYSGAFYDYSVLQAAGGRVLLEKVVYPTGGKAPQYRTMWWTPSANKVSVLWSRAQQHRDQSTAYYATAADVGSTAGGWATVREGRARQAVRDLRTHRLRWTLPKGDYALAASPNGAVLLTTDTARPGGNGIQTLRARDARTGRLLSSYRVTIGWMHIYAWESPRVFLFAPGNRIDDQEVVHGTALVRCTLGTVRCQRVTAAPAVRFPARQNQPF</sequence>
<dbReference type="SUPFAM" id="SSF50998">
    <property type="entry name" value="Quinoprotein alcohol dehydrogenase-like"/>
    <property type="match status" value="1"/>
</dbReference>
<proteinExistence type="predicted"/>
<dbReference type="EMBL" id="JBHSRJ010000004">
    <property type="protein sequence ID" value="MFC6042952.1"/>
    <property type="molecule type" value="Genomic_DNA"/>
</dbReference>
<evidence type="ECO:0000256" key="1">
    <source>
        <dbReference type="SAM" id="SignalP"/>
    </source>
</evidence>
<dbReference type="RefSeq" id="WP_379152599.1">
    <property type="nucleotide sequence ID" value="NZ_JBHSRJ010000004.1"/>
</dbReference>
<keyword evidence="1" id="KW-0732">Signal</keyword>
<evidence type="ECO:0000313" key="2">
    <source>
        <dbReference type="EMBL" id="MFC6042952.1"/>
    </source>
</evidence>